<organism evidence="2 3">
    <name type="scientific">Cajanus cajan</name>
    <name type="common">Pigeon pea</name>
    <name type="synonym">Cajanus indicus</name>
    <dbReference type="NCBI Taxonomy" id="3821"/>
    <lineage>
        <taxon>Eukaryota</taxon>
        <taxon>Viridiplantae</taxon>
        <taxon>Streptophyta</taxon>
        <taxon>Embryophyta</taxon>
        <taxon>Tracheophyta</taxon>
        <taxon>Spermatophyta</taxon>
        <taxon>Magnoliopsida</taxon>
        <taxon>eudicotyledons</taxon>
        <taxon>Gunneridae</taxon>
        <taxon>Pentapetalae</taxon>
        <taxon>rosids</taxon>
        <taxon>fabids</taxon>
        <taxon>Fabales</taxon>
        <taxon>Fabaceae</taxon>
        <taxon>Papilionoideae</taxon>
        <taxon>50 kb inversion clade</taxon>
        <taxon>NPAAA clade</taxon>
        <taxon>indigoferoid/millettioid clade</taxon>
        <taxon>Phaseoleae</taxon>
        <taxon>Cajanus</taxon>
    </lineage>
</organism>
<dbReference type="AlphaFoldDB" id="A0A151RNV3"/>
<dbReference type="Proteomes" id="UP000075243">
    <property type="component" value="Unassembled WGS sequence"/>
</dbReference>
<dbReference type="Gramene" id="C.cajan_34786.t">
    <property type="protein sequence ID" value="C.cajan_34786.t.cds1"/>
    <property type="gene ID" value="C.cajan_34786"/>
</dbReference>
<dbReference type="OMA" id="DNILLAW"/>
<dbReference type="EMBL" id="KQ483634">
    <property type="protein sequence ID" value="KYP44247.1"/>
    <property type="molecule type" value="Genomic_DNA"/>
</dbReference>
<feature type="domain" description="Reverse transcriptase" evidence="1">
    <location>
        <begin position="1"/>
        <end position="106"/>
    </location>
</feature>
<protein>
    <submittedName>
        <fullName evidence="2">Transposon TX1 uncharacterized</fullName>
    </submittedName>
</protein>
<dbReference type="InterPro" id="IPR000477">
    <property type="entry name" value="RT_dom"/>
</dbReference>
<dbReference type="PANTHER" id="PTHR31635">
    <property type="entry name" value="REVERSE TRANSCRIPTASE DOMAIN-CONTAINING PROTEIN-RELATED"/>
    <property type="match status" value="1"/>
</dbReference>
<evidence type="ECO:0000259" key="1">
    <source>
        <dbReference type="Pfam" id="PF00078"/>
    </source>
</evidence>
<reference evidence="2" key="1">
    <citation type="journal article" date="2012" name="Nat. Biotechnol.">
        <title>Draft genome sequence of pigeonpea (Cajanus cajan), an orphan legume crop of resource-poor farmers.</title>
        <authorList>
            <person name="Varshney R.K."/>
            <person name="Chen W."/>
            <person name="Li Y."/>
            <person name="Bharti A.K."/>
            <person name="Saxena R.K."/>
            <person name="Schlueter J.A."/>
            <person name="Donoghue M.T."/>
            <person name="Azam S."/>
            <person name="Fan G."/>
            <person name="Whaley A.M."/>
            <person name="Farmer A.D."/>
            <person name="Sheridan J."/>
            <person name="Iwata A."/>
            <person name="Tuteja R."/>
            <person name="Penmetsa R.V."/>
            <person name="Wu W."/>
            <person name="Upadhyaya H.D."/>
            <person name="Yang S.P."/>
            <person name="Shah T."/>
            <person name="Saxena K.B."/>
            <person name="Michael T."/>
            <person name="McCombie W.R."/>
            <person name="Yang B."/>
            <person name="Zhang G."/>
            <person name="Yang H."/>
            <person name="Wang J."/>
            <person name="Spillane C."/>
            <person name="Cook D.R."/>
            <person name="May G.D."/>
            <person name="Xu X."/>
            <person name="Jackson S.A."/>
        </authorList>
    </citation>
    <scope>NUCLEOTIDE SEQUENCE [LARGE SCALE GENOMIC DNA]</scope>
</reference>
<dbReference type="SUPFAM" id="SSF56672">
    <property type="entry name" value="DNA/RNA polymerases"/>
    <property type="match status" value="1"/>
</dbReference>
<gene>
    <name evidence="2" type="ORF">KK1_034260</name>
</gene>
<evidence type="ECO:0000313" key="2">
    <source>
        <dbReference type="EMBL" id="KYP44247.1"/>
    </source>
</evidence>
<dbReference type="PANTHER" id="PTHR31635:SF196">
    <property type="entry name" value="REVERSE TRANSCRIPTASE DOMAIN-CONTAINING PROTEIN-RELATED"/>
    <property type="match status" value="1"/>
</dbReference>
<dbReference type="InterPro" id="IPR043502">
    <property type="entry name" value="DNA/RNA_pol_sf"/>
</dbReference>
<name>A0A151RNV3_CAJCA</name>
<dbReference type="STRING" id="3821.A0A151RNV3"/>
<accession>A0A151RNV3</accession>
<dbReference type="Pfam" id="PF00078">
    <property type="entry name" value="RVT_1"/>
    <property type="match status" value="1"/>
</dbReference>
<proteinExistence type="predicted"/>
<keyword evidence="3" id="KW-1185">Reference proteome</keyword>
<evidence type="ECO:0000313" key="3">
    <source>
        <dbReference type="Proteomes" id="UP000075243"/>
    </source>
</evidence>
<sequence>MRPIGLCNVSYKILTKVLSHRLQQVMDKLVHPNQCNFIPHRNSKDNVIIFQEVVHFMRYKSRRKGWMALKIDLEKVYNRLKWSFVKETLHDIYLPHKFIDIVWTCISTSNLCMLWNVISP</sequence>